<dbReference type="InterPro" id="IPR000305">
    <property type="entry name" value="GIY-YIG_endonuc"/>
</dbReference>
<evidence type="ECO:0000313" key="3">
    <source>
        <dbReference type="EMBL" id="PSW19947.1"/>
    </source>
</evidence>
<evidence type="ECO:0000259" key="2">
    <source>
        <dbReference type="PROSITE" id="PS50164"/>
    </source>
</evidence>
<protein>
    <recommendedName>
        <fullName evidence="2">GIY-YIG domain-containing protein</fullName>
    </recommendedName>
</protein>
<reference evidence="3 4" key="1">
    <citation type="submission" date="2018-01" db="EMBL/GenBank/DDBJ databases">
        <title>Whole genome sequencing of Histamine producing bacteria.</title>
        <authorList>
            <person name="Butler K."/>
        </authorList>
    </citation>
    <scope>NUCLEOTIDE SEQUENCE [LARGE SCALE GENOMIC DNA]</scope>
    <source>
        <strain evidence="3 4">DSM 100436</strain>
    </source>
</reference>
<dbReference type="InterPro" id="IPR035901">
    <property type="entry name" value="GIY-YIG_endonuc_sf"/>
</dbReference>
<feature type="domain" description="GIY-YIG" evidence="2">
    <location>
        <begin position="27"/>
        <end position="103"/>
    </location>
</feature>
<dbReference type="EMBL" id="PYMA01000005">
    <property type="protein sequence ID" value="PSW19947.1"/>
    <property type="molecule type" value="Genomic_DNA"/>
</dbReference>
<dbReference type="CDD" id="cd10456">
    <property type="entry name" value="GIY-YIG_UPF0213"/>
    <property type="match status" value="1"/>
</dbReference>
<dbReference type="PROSITE" id="PS50164">
    <property type="entry name" value="GIY_YIG"/>
    <property type="match status" value="1"/>
</dbReference>
<comment type="caution">
    <text evidence="3">The sequence shown here is derived from an EMBL/GenBank/DDBJ whole genome shotgun (WGS) entry which is preliminary data.</text>
</comment>
<name>A0A2T3NUL0_9GAMM</name>
<organism evidence="3 4">
    <name type="scientific">Photobacterium sanctipauli</name>
    <dbReference type="NCBI Taxonomy" id="1342794"/>
    <lineage>
        <taxon>Bacteria</taxon>
        <taxon>Pseudomonadati</taxon>
        <taxon>Pseudomonadota</taxon>
        <taxon>Gammaproteobacteria</taxon>
        <taxon>Vibrionales</taxon>
        <taxon>Vibrionaceae</taxon>
        <taxon>Photobacterium</taxon>
    </lineage>
</organism>
<gene>
    <name evidence="3" type="ORF">C9I98_10860</name>
</gene>
<keyword evidence="4" id="KW-1185">Reference proteome</keyword>
<accession>A0A2T3NUL0</accession>
<dbReference type="PANTHER" id="PTHR34477">
    <property type="entry name" value="UPF0213 PROTEIN YHBQ"/>
    <property type="match status" value="1"/>
</dbReference>
<dbReference type="Pfam" id="PF01541">
    <property type="entry name" value="GIY-YIG"/>
    <property type="match status" value="1"/>
</dbReference>
<proteinExistence type="inferred from homology"/>
<dbReference type="Gene3D" id="3.40.1440.10">
    <property type="entry name" value="GIY-YIG endonuclease"/>
    <property type="match status" value="1"/>
</dbReference>
<dbReference type="SUPFAM" id="SSF82771">
    <property type="entry name" value="GIY-YIG endonuclease"/>
    <property type="match status" value="1"/>
</dbReference>
<evidence type="ECO:0000256" key="1">
    <source>
        <dbReference type="ARBA" id="ARBA00007435"/>
    </source>
</evidence>
<dbReference type="Proteomes" id="UP000241771">
    <property type="component" value="Unassembled WGS sequence"/>
</dbReference>
<dbReference type="InterPro" id="IPR050190">
    <property type="entry name" value="UPF0213_domain"/>
</dbReference>
<dbReference type="AlphaFoldDB" id="A0A2T3NUL0"/>
<dbReference type="PANTHER" id="PTHR34477:SF1">
    <property type="entry name" value="UPF0213 PROTEIN YHBQ"/>
    <property type="match status" value="1"/>
</dbReference>
<dbReference type="OrthoDB" id="9797095at2"/>
<evidence type="ECO:0000313" key="4">
    <source>
        <dbReference type="Proteomes" id="UP000241771"/>
    </source>
</evidence>
<sequence length="116" mass="13240">MKDSKHSQAEGQDQALEQTEEKLKVVTNWSVYLIRTAANQLYCGVTTDVERRFKEHQGTNKGAKYLKGKGPLLLAWFEQVGCKRTAMQLEYRIKRLPKAQKEKIVAGKFAVLSLLE</sequence>
<dbReference type="RefSeq" id="WP_051902649.1">
    <property type="nucleotide sequence ID" value="NZ_JGVO01001575.1"/>
</dbReference>
<comment type="similarity">
    <text evidence="1">Belongs to the UPF0213 family.</text>
</comment>